<dbReference type="CDD" id="cd00067">
    <property type="entry name" value="GAL4"/>
    <property type="match status" value="1"/>
</dbReference>
<dbReference type="InterPro" id="IPR007219">
    <property type="entry name" value="XnlR_reg_dom"/>
</dbReference>
<dbReference type="GO" id="GO:0003677">
    <property type="term" value="F:DNA binding"/>
    <property type="evidence" value="ECO:0007669"/>
    <property type="project" value="InterPro"/>
</dbReference>
<evidence type="ECO:0000313" key="6">
    <source>
        <dbReference type="Proteomes" id="UP001270362"/>
    </source>
</evidence>
<feature type="region of interest" description="Disordered" evidence="3">
    <location>
        <begin position="64"/>
        <end position="104"/>
    </location>
</feature>
<feature type="compositionally biased region" description="Polar residues" evidence="3">
    <location>
        <begin position="76"/>
        <end position="89"/>
    </location>
</feature>
<dbReference type="PANTHER" id="PTHR31668:SF28">
    <property type="entry name" value="ZN(II)2CYS6 TRANSCRIPTION FACTOR (EUROFUNG)"/>
    <property type="match status" value="1"/>
</dbReference>
<feature type="domain" description="Zn(2)-C6 fungal-type" evidence="4">
    <location>
        <begin position="16"/>
        <end position="45"/>
    </location>
</feature>
<dbReference type="GO" id="GO:0000981">
    <property type="term" value="F:DNA-binding transcription factor activity, RNA polymerase II-specific"/>
    <property type="evidence" value="ECO:0007669"/>
    <property type="project" value="InterPro"/>
</dbReference>
<evidence type="ECO:0000313" key="5">
    <source>
        <dbReference type="EMBL" id="KAK3685684.1"/>
    </source>
</evidence>
<dbReference type="PROSITE" id="PS50048">
    <property type="entry name" value="ZN2_CY6_FUNGAL_2"/>
    <property type="match status" value="1"/>
</dbReference>
<evidence type="ECO:0000256" key="1">
    <source>
        <dbReference type="ARBA" id="ARBA00022723"/>
    </source>
</evidence>
<dbReference type="SUPFAM" id="SSF57701">
    <property type="entry name" value="Zn2/Cys6 DNA-binding domain"/>
    <property type="match status" value="1"/>
</dbReference>
<dbReference type="Pfam" id="PF04082">
    <property type="entry name" value="Fungal_trans"/>
    <property type="match status" value="1"/>
</dbReference>
<dbReference type="EMBL" id="JAULSO010000003">
    <property type="protein sequence ID" value="KAK3685684.1"/>
    <property type="molecule type" value="Genomic_DNA"/>
</dbReference>
<feature type="compositionally biased region" description="Polar residues" evidence="3">
    <location>
        <begin position="575"/>
        <end position="585"/>
    </location>
</feature>
<dbReference type="PANTHER" id="PTHR31668">
    <property type="entry name" value="GLUCOSE TRANSPORT TRANSCRIPTION REGULATOR RGT1-RELATED-RELATED"/>
    <property type="match status" value="1"/>
</dbReference>
<dbReference type="Pfam" id="PF00172">
    <property type="entry name" value="Zn_clus"/>
    <property type="match status" value="1"/>
</dbReference>
<dbReference type="GO" id="GO:0006351">
    <property type="term" value="P:DNA-templated transcription"/>
    <property type="evidence" value="ECO:0007669"/>
    <property type="project" value="InterPro"/>
</dbReference>
<dbReference type="Proteomes" id="UP001270362">
    <property type="component" value="Unassembled WGS sequence"/>
</dbReference>
<name>A0AAE1CAK4_9PEZI</name>
<dbReference type="Gene3D" id="4.10.240.10">
    <property type="entry name" value="Zn(2)-C6 fungal-type DNA-binding domain"/>
    <property type="match status" value="1"/>
</dbReference>
<dbReference type="InterPro" id="IPR036864">
    <property type="entry name" value="Zn2-C6_fun-type_DNA-bd_sf"/>
</dbReference>
<keyword evidence="6" id="KW-1185">Reference proteome</keyword>
<evidence type="ECO:0000256" key="3">
    <source>
        <dbReference type="SAM" id="MobiDB-lite"/>
    </source>
</evidence>
<organism evidence="5 6">
    <name type="scientific">Podospora appendiculata</name>
    <dbReference type="NCBI Taxonomy" id="314037"/>
    <lineage>
        <taxon>Eukaryota</taxon>
        <taxon>Fungi</taxon>
        <taxon>Dikarya</taxon>
        <taxon>Ascomycota</taxon>
        <taxon>Pezizomycotina</taxon>
        <taxon>Sordariomycetes</taxon>
        <taxon>Sordariomycetidae</taxon>
        <taxon>Sordariales</taxon>
        <taxon>Podosporaceae</taxon>
        <taxon>Podospora</taxon>
    </lineage>
</organism>
<dbReference type="InterPro" id="IPR050797">
    <property type="entry name" value="Carb_Metab_Trans_Reg"/>
</dbReference>
<evidence type="ECO:0000259" key="4">
    <source>
        <dbReference type="PROSITE" id="PS50048"/>
    </source>
</evidence>
<keyword evidence="2" id="KW-0539">Nucleus</keyword>
<gene>
    <name evidence="5" type="ORF">B0T22DRAFT_492560</name>
</gene>
<dbReference type="AlphaFoldDB" id="A0AAE1CAK4"/>
<protein>
    <submittedName>
        <fullName evidence="5">Fungal-specific transcription factor</fullName>
    </submittedName>
</protein>
<sequence length="650" mass="70931">MATPSRPRQRKIGSRSCDACKIRKVKCSEAPPCTRCVAVGLDCTFNKTQSARGPRTLRARTLQQIQEAQQGRPAPTENQQPEAATSEITKTAPRKKAQGEPAKPPEITVESLVLRLCIYRLRLFPVWPIVAVEEVIAALQRDAHDIETFALAAAVGAATMAQLKLDRFADTGVNDSATAASLEAECQRIRRDLDGGIANLNWLRTSFFLHIYHENREAGGTKSLLYLREAITLAQIMGLHRASSYLTLDTAEDRLRRRILWLLFVTERGVAMLHKLPVILTAAENLPPLDISGSEDEAHILPAFKKLVNLFWIFDQSRALDILQDAADGLGGGALGTGSASLNYEMLHALQKRLQDASLEMENGSSDIQKADIYVTRQWMQVLLWRATMSDWRVSISPPSSMVERPIQIAQQFLDFISQLPNAALEAHGPAIEFKVYEIASAVADSLATQLNLPSTTPVNLRPSDILLRLQRILATSRGGNSSLLGLLAARISRVRTPPSYSITDFDMSPPQSQTLDDAGNEINTQQRWVMDATSSLVGQSLQARTRSQPSPSPSSWLSLVASAEVEQQSIAFGSNDAANSSVESPNGARVGAGDQRTAMNWSAHPLGLLSQLCYIDASLTSDGSSLPSGDALVDMLANQNWLLGLNGPR</sequence>
<dbReference type="SMART" id="SM00066">
    <property type="entry name" value="GAL4"/>
    <property type="match status" value="1"/>
</dbReference>
<feature type="region of interest" description="Disordered" evidence="3">
    <location>
        <begin position="575"/>
        <end position="594"/>
    </location>
</feature>
<reference evidence="5" key="2">
    <citation type="submission" date="2023-06" db="EMBL/GenBank/DDBJ databases">
        <authorList>
            <consortium name="Lawrence Berkeley National Laboratory"/>
            <person name="Haridas S."/>
            <person name="Hensen N."/>
            <person name="Bonometti L."/>
            <person name="Westerberg I."/>
            <person name="Brannstrom I.O."/>
            <person name="Guillou S."/>
            <person name="Cros-Aarteil S."/>
            <person name="Calhoun S."/>
            <person name="Kuo A."/>
            <person name="Mondo S."/>
            <person name="Pangilinan J."/>
            <person name="Riley R."/>
            <person name="Labutti K."/>
            <person name="Andreopoulos B."/>
            <person name="Lipzen A."/>
            <person name="Chen C."/>
            <person name="Yanf M."/>
            <person name="Daum C."/>
            <person name="Ng V."/>
            <person name="Clum A."/>
            <person name="Steindorff A."/>
            <person name="Ohm R."/>
            <person name="Martin F."/>
            <person name="Silar P."/>
            <person name="Natvig D."/>
            <person name="Lalanne C."/>
            <person name="Gautier V."/>
            <person name="Ament-Velasquez S.L."/>
            <person name="Kruys A."/>
            <person name="Hutchinson M.I."/>
            <person name="Powell A.J."/>
            <person name="Barry K."/>
            <person name="Miller A.N."/>
            <person name="Grigoriev I.V."/>
            <person name="Debuchy R."/>
            <person name="Gladieux P."/>
            <person name="Thoren M.H."/>
            <person name="Johannesson H."/>
        </authorList>
    </citation>
    <scope>NUCLEOTIDE SEQUENCE</scope>
    <source>
        <strain evidence="5">CBS 314.62</strain>
    </source>
</reference>
<keyword evidence="1" id="KW-0479">Metal-binding</keyword>
<comment type="caution">
    <text evidence="5">The sequence shown here is derived from an EMBL/GenBank/DDBJ whole genome shotgun (WGS) entry which is preliminary data.</text>
</comment>
<dbReference type="InterPro" id="IPR001138">
    <property type="entry name" value="Zn2Cys6_DnaBD"/>
</dbReference>
<dbReference type="SMART" id="SM00906">
    <property type="entry name" value="Fungal_trans"/>
    <property type="match status" value="1"/>
</dbReference>
<evidence type="ECO:0000256" key="2">
    <source>
        <dbReference type="ARBA" id="ARBA00023242"/>
    </source>
</evidence>
<dbReference type="PROSITE" id="PS00463">
    <property type="entry name" value="ZN2_CY6_FUNGAL_1"/>
    <property type="match status" value="1"/>
</dbReference>
<reference evidence="5" key="1">
    <citation type="journal article" date="2023" name="Mol. Phylogenet. Evol.">
        <title>Genome-scale phylogeny and comparative genomics of the fungal order Sordariales.</title>
        <authorList>
            <person name="Hensen N."/>
            <person name="Bonometti L."/>
            <person name="Westerberg I."/>
            <person name="Brannstrom I.O."/>
            <person name="Guillou S."/>
            <person name="Cros-Aarteil S."/>
            <person name="Calhoun S."/>
            <person name="Haridas S."/>
            <person name="Kuo A."/>
            <person name="Mondo S."/>
            <person name="Pangilinan J."/>
            <person name="Riley R."/>
            <person name="LaButti K."/>
            <person name="Andreopoulos B."/>
            <person name="Lipzen A."/>
            <person name="Chen C."/>
            <person name="Yan M."/>
            <person name="Daum C."/>
            <person name="Ng V."/>
            <person name="Clum A."/>
            <person name="Steindorff A."/>
            <person name="Ohm R.A."/>
            <person name="Martin F."/>
            <person name="Silar P."/>
            <person name="Natvig D.O."/>
            <person name="Lalanne C."/>
            <person name="Gautier V."/>
            <person name="Ament-Velasquez S.L."/>
            <person name="Kruys A."/>
            <person name="Hutchinson M.I."/>
            <person name="Powell A.J."/>
            <person name="Barry K."/>
            <person name="Miller A.N."/>
            <person name="Grigoriev I.V."/>
            <person name="Debuchy R."/>
            <person name="Gladieux P."/>
            <person name="Hiltunen Thoren M."/>
            <person name="Johannesson H."/>
        </authorList>
    </citation>
    <scope>NUCLEOTIDE SEQUENCE</scope>
    <source>
        <strain evidence="5">CBS 314.62</strain>
    </source>
</reference>
<dbReference type="GO" id="GO:0008270">
    <property type="term" value="F:zinc ion binding"/>
    <property type="evidence" value="ECO:0007669"/>
    <property type="project" value="InterPro"/>
</dbReference>
<accession>A0AAE1CAK4</accession>
<dbReference type="CDD" id="cd12148">
    <property type="entry name" value="fungal_TF_MHR"/>
    <property type="match status" value="1"/>
</dbReference>
<proteinExistence type="predicted"/>